<dbReference type="PROSITE" id="PS50109">
    <property type="entry name" value="HIS_KIN"/>
    <property type="match status" value="1"/>
</dbReference>
<dbReference type="PANTHER" id="PTHR45436:SF5">
    <property type="entry name" value="SENSOR HISTIDINE KINASE TRCS"/>
    <property type="match status" value="1"/>
</dbReference>
<proteinExistence type="predicted"/>
<dbReference type="SMART" id="SM00304">
    <property type="entry name" value="HAMP"/>
    <property type="match status" value="1"/>
</dbReference>
<evidence type="ECO:0000256" key="9">
    <source>
        <dbReference type="ARBA" id="ARBA00023012"/>
    </source>
</evidence>
<gene>
    <name evidence="15" type="ORF">GCM10022262_03480</name>
</gene>
<dbReference type="InterPro" id="IPR005467">
    <property type="entry name" value="His_kinase_dom"/>
</dbReference>
<dbReference type="CDD" id="cd06225">
    <property type="entry name" value="HAMP"/>
    <property type="match status" value="1"/>
</dbReference>
<organism evidence="15 16">
    <name type="scientific">Georgenia daeguensis</name>
    <dbReference type="NCBI Taxonomy" id="908355"/>
    <lineage>
        <taxon>Bacteria</taxon>
        <taxon>Bacillati</taxon>
        <taxon>Actinomycetota</taxon>
        <taxon>Actinomycetes</taxon>
        <taxon>Micrococcales</taxon>
        <taxon>Bogoriellaceae</taxon>
        <taxon>Georgenia</taxon>
    </lineage>
</organism>
<evidence type="ECO:0000256" key="4">
    <source>
        <dbReference type="ARBA" id="ARBA00022553"/>
    </source>
</evidence>
<evidence type="ECO:0000259" key="13">
    <source>
        <dbReference type="PROSITE" id="PS50109"/>
    </source>
</evidence>
<feature type="domain" description="HAMP" evidence="14">
    <location>
        <begin position="178"/>
        <end position="231"/>
    </location>
</feature>
<keyword evidence="10 12" id="KW-0472">Membrane</keyword>
<evidence type="ECO:0000313" key="15">
    <source>
        <dbReference type="EMBL" id="GAA4285989.1"/>
    </source>
</evidence>
<dbReference type="RefSeq" id="WP_345036929.1">
    <property type="nucleotide sequence ID" value="NZ_BAABBA010000001.1"/>
</dbReference>
<dbReference type="SUPFAM" id="SSF55874">
    <property type="entry name" value="ATPase domain of HSP90 chaperone/DNA topoisomerase II/histidine kinase"/>
    <property type="match status" value="1"/>
</dbReference>
<dbReference type="CDD" id="cd00082">
    <property type="entry name" value="HisKA"/>
    <property type="match status" value="1"/>
</dbReference>
<dbReference type="EMBL" id="BAABBA010000001">
    <property type="protein sequence ID" value="GAA4285989.1"/>
    <property type="molecule type" value="Genomic_DNA"/>
</dbReference>
<dbReference type="SMART" id="SM00387">
    <property type="entry name" value="HATPase_c"/>
    <property type="match status" value="1"/>
</dbReference>
<evidence type="ECO:0000259" key="14">
    <source>
        <dbReference type="PROSITE" id="PS50885"/>
    </source>
</evidence>
<protein>
    <recommendedName>
        <fullName evidence="3">histidine kinase</fullName>
        <ecNumber evidence="3">2.7.13.3</ecNumber>
    </recommendedName>
</protein>
<dbReference type="PANTHER" id="PTHR45436">
    <property type="entry name" value="SENSOR HISTIDINE KINASE YKOH"/>
    <property type="match status" value="1"/>
</dbReference>
<dbReference type="SMART" id="SM00388">
    <property type="entry name" value="HisKA"/>
    <property type="match status" value="1"/>
</dbReference>
<dbReference type="PROSITE" id="PS50885">
    <property type="entry name" value="HAMP"/>
    <property type="match status" value="1"/>
</dbReference>
<accession>A0ABP8EPY0</accession>
<reference evidence="16" key="1">
    <citation type="journal article" date="2019" name="Int. J. Syst. Evol. Microbiol.">
        <title>The Global Catalogue of Microorganisms (GCM) 10K type strain sequencing project: providing services to taxonomists for standard genome sequencing and annotation.</title>
        <authorList>
            <consortium name="The Broad Institute Genomics Platform"/>
            <consortium name="The Broad Institute Genome Sequencing Center for Infectious Disease"/>
            <person name="Wu L."/>
            <person name="Ma J."/>
        </authorList>
    </citation>
    <scope>NUCLEOTIDE SEQUENCE [LARGE SCALE GENOMIC DNA]</scope>
    <source>
        <strain evidence="16">JCM 17459</strain>
    </source>
</reference>
<dbReference type="Gene3D" id="6.10.340.10">
    <property type="match status" value="1"/>
</dbReference>
<dbReference type="Pfam" id="PF00512">
    <property type="entry name" value="HisKA"/>
    <property type="match status" value="1"/>
</dbReference>
<dbReference type="Pfam" id="PF02518">
    <property type="entry name" value="HATPase_c"/>
    <property type="match status" value="1"/>
</dbReference>
<comment type="subcellular location">
    <subcellularLocation>
        <location evidence="2">Cell membrane</location>
    </subcellularLocation>
</comment>
<sequence>MKGRLGVRATTTLDATAVVAVILALAGVAFVLLLRRELVEGVDAAAQDRALDIILLQDDAGAVPQVPAAPYGGSFVQVIDAEGRVLAASNGRVETAPMVGPADEPSVRTRTLPPGGPRARPYRVLAMPAGTDAEPRTVVVAQSLSTANRAVRDATRLIVAILPAVLALTGLVTWLSVGRALAPVEEIRRKAATIGAGDLSQRVPLPATRDEVHRLAETMNSMLGRIEASAERRRHFVSDASHELRSPLANMQAMLEVARARDDPELWQETASALQTEQTRMARLVDDLLLLARLDGRAPLVQREIDLDDVVHAEAQWLRRTASPLAVEVAPLPALRIRGDEAQITRILRNLTENARRHARTTISLALRREGSSAVITVRDDGAGIPAADRERVFDRFTRLDEARARDHGGTGLGLAISRAIAQAHGGTLAVADETGPAGTVLELRLPLQPEPAEPVRDERSGASTR</sequence>
<keyword evidence="15" id="KW-0067">ATP-binding</keyword>
<dbReference type="EC" id="2.7.13.3" evidence="3"/>
<dbReference type="InterPro" id="IPR050428">
    <property type="entry name" value="TCS_sensor_his_kinase"/>
</dbReference>
<dbReference type="SUPFAM" id="SSF158472">
    <property type="entry name" value="HAMP domain-like"/>
    <property type="match status" value="1"/>
</dbReference>
<dbReference type="InterPro" id="IPR003661">
    <property type="entry name" value="HisK_dim/P_dom"/>
</dbReference>
<dbReference type="Gene3D" id="1.10.287.130">
    <property type="match status" value="1"/>
</dbReference>
<name>A0ABP8EPY0_9MICO</name>
<dbReference type="CDD" id="cd00075">
    <property type="entry name" value="HATPase"/>
    <property type="match status" value="1"/>
</dbReference>
<dbReference type="InterPro" id="IPR003660">
    <property type="entry name" value="HAMP_dom"/>
</dbReference>
<evidence type="ECO:0000256" key="2">
    <source>
        <dbReference type="ARBA" id="ARBA00004236"/>
    </source>
</evidence>
<feature type="region of interest" description="Disordered" evidence="11">
    <location>
        <begin position="96"/>
        <end position="121"/>
    </location>
</feature>
<keyword evidence="4" id="KW-0597">Phosphoprotein</keyword>
<evidence type="ECO:0000256" key="5">
    <source>
        <dbReference type="ARBA" id="ARBA00022679"/>
    </source>
</evidence>
<feature type="transmembrane region" description="Helical" evidence="12">
    <location>
        <begin position="157"/>
        <end position="177"/>
    </location>
</feature>
<evidence type="ECO:0000313" key="16">
    <source>
        <dbReference type="Proteomes" id="UP001499841"/>
    </source>
</evidence>
<comment type="catalytic activity">
    <reaction evidence="1">
        <text>ATP + protein L-histidine = ADP + protein N-phospho-L-histidine.</text>
        <dbReference type="EC" id="2.7.13.3"/>
    </reaction>
</comment>
<evidence type="ECO:0000256" key="8">
    <source>
        <dbReference type="ARBA" id="ARBA00022989"/>
    </source>
</evidence>
<evidence type="ECO:0000256" key="12">
    <source>
        <dbReference type="SAM" id="Phobius"/>
    </source>
</evidence>
<dbReference type="GO" id="GO:0005524">
    <property type="term" value="F:ATP binding"/>
    <property type="evidence" value="ECO:0007669"/>
    <property type="project" value="UniProtKB-KW"/>
</dbReference>
<evidence type="ECO:0000256" key="1">
    <source>
        <dbReference type="ARBA" id="ARBA00000085"/>
    </source>
</evidence>
<evidence type="ECO:0000256" key="7">
    <source>
        <dbReference type="ARBA" id="ARBA00022777"/>
    </source>
</evidence>
<dbReference type="InterPro" id="IPR036097">
    <property type="entry name" value="HisK_dim/P_sf"/>
</dbReference>
<comment type="caution">
    <text evidence="15">The sequence shown here is derived from an EMBL/GenBank/DDBJ whole genome shotgun (WGS) entry which is preliminary data.</text>
</comment>
<keyword evidence="9" id="KW-0902">Two-component regulatory system</keyword>
<keyword evidence="7" id="KW-0418">Kinase</keyword>
<feature type="domain" description="Histidine kinase" evidence="13">
    <location>
        <begin position="239"/>
        <end position="450"/>
    </location>
</feature>
<keyword evidence="5" id="KW-0808">Transferase</keyword>
<dbReference type="PRINTS" id="PR00344">
    <property type="entry name" value="BCTRLSENSOR"/>
</dbReference>
<feature type="transmembrane region" description="Helical" evidence="12">
    <location>
        <begin position="15"/>
        <end position="34"/>
    </location>
</feature>
<keyword evidence="6 12" id="KW-0812">Transmembrane</keyword>
<evidence type="ECO:0000256" key="6">
    <source>
        <dbReference type="ARBA" id="ARBA00022692"/>
    </source>
</evidence>
<evidence type="ECO:0000256" key="11">
    <source>
        <dbReference type="SAM" id="MobiDB-lite"/>
    </source>
</evidence>
<dbReference type="InterPro" id="IPR036890">
    <property type="entry name" value="HATPase_C_sf"/>
</dbReference>
<evidence type="ECO:0000256" key="3">
    <source>
        <dbReference type="ARBA" id="ARBA00012438"/>
    </source>
</evidence>
<dbReference type="SUPFAM" id="SSF47384">
    <property type="entry name" value="Homodimeric domain of signal transducing histidine kinase"/>
    <property type="match status" value="1"/>
</dbReference>
<evidence type="ECO:0000256" key="10">
    <source>
        <dbReference type="ARBA" id="ARBA00023136"/>
    </source>
</evidence>
<dbReference type="Proteomes" id="UP001499841">
    <property type="component" value="Unassembled WGS sequence"/>
</dbReference>
<dbReference type="InterPro" id="IPR004358">
    <property type="entry name" value="Sig_transdc_His_kin-like_C"/>
</dbReference>
<keyword evidence="8 12" id="KW-1133">Transmembrane helix</keyword>
<dbReference type="Gene3D" id="3.30.565.10">
    <property type="entry name" value="Histidine kinase-like ATPase, C-terminal domain"/>
    <property type="match status" value="1"/>
</dbReference>
<dbReference type="Pfam" id="PF00672">
    <property type="entry name" value="HAMP"/>
    <property type="match status" value="1"/>
</dbReference>
<keyword evidence="15" id="KW-0547">Nucleotide-binding</keyword>
<dbReference type="InterPro" id="IPR003594">
    <property type="entry name" value="HATPase_dom"/>
</dbReference>
<keyword evidence="16" id="KW-1185">Reference proteome</keyword>